<sequence length="70" mass="7842">MTRFYQGIVMAAVILSAGIIGQIDAANEMNMKLENHAEARRQEQATVRQQQPPEMKTAMAGLNEKDNHFP</sequence>
<proteinExistence type="predicted"/>
<organism evidence="2 3">
    <name type="scientific">Geotalea daltonii (strain DSM 22248 / JCM 15807 / FRC-32)</name>
    <name type="common">Geobacter daltonii</name>
    <dbReference type="NCBI Taxonomy" id="316067"/>
    <lineage>
        <taxon>Bacteria</taxon>
        <taxon>Pseudomonadati</taxon>
        <taxon>Thermodesulfobacteriota</taxon>
        <taxon>Desulfuromonadia</taxon>
        <taxon>Geobacterales</taxon>
        <taxon>Geobacteraceae</taxon>
        <taxon>Geotalea</taxon>
    </lineage>
</organism>
<dbReference type="KEGG" id="geo:Geob_1220"/>
<evidence type="ECO:0000313" key="2">
    <source>
        <dbReference type="EMBL" id="ACM19580.1"/>
    </source>
</evidence>
<gene>
    <name evidence="2" type="ordered locus">Geob_1220</name>
</gene>
<accession>B9M3T7</accession>
<dbReference type="Proteomes" id="UP000007721">
    <property type="component" value="Chromosome"/>
</dbReference>
<keyword evidence="3" id="KW-1185">Reference proteome</keyword>
<dbReference type="RefSeq" id="WP_012646309.1">
    <property type="nucleotide sequence ID" value="NC_011979.1"/>
</dbReference>
<dbReference type="EMBL" id="CP001390">
    <property type="protein sequence ID" value="ACM19580.1"/>
    <property type="molecule type" value="Genomic_DNA"/>
</dbReference>
<protein>
    <submittedName>
        <fullName evidence="2">Uncharacterized protein</fullName>
    </submittedName>
</protein>
<reference evidence="2 3" key="1">
    <citation type="submission" date="2009-01" db="EMBL/GenBank/DDBJ databases">
        <title>Complete sequence of Geobacter sp. FRC-32.</title>
        <authorList>
            <consortium name="US DOE Joint Genome Institute"/>
            <person name="Lucas S."/>
            <person name="Copeland A."/>
            <person name="Lapidus A."/>
            <person name="Glavina del Rio T."/>
            <person name="Dalin E."/>
            <person name="Tice H."/>
            <person name="Bruce D."/>
            <person name="Goodwin L."/>
            <person name="Pitluck S."/>
            <person name="Saunders E."/>
            <person name="Brettin T."/>
            <person name="Detter J.C."/>
            <person name="Han C."/>
            <person name="Larimer F."/>
            <person name="Land M."/>
            <person name="Hauser L."/>
            <person name="Kyrpides N."/>
            <person name="Ovchinnikova G."/>
            <person name="Kostka J."/>
            <person name="Richardson P."/>
        </authorList>
    </citation>
    <scope>NUCLEOTIDE SEQUENCE [LARGE SCALE GENOMIC DNA]</scope>
    <source>
        <strain evidence="3">DSM 22248 / JCM 15807 / FRC-32</strain>
    </source>
</reference>
<evidence type="ECO:0000256" key="1">
    <source>
        <dbReference type="SAM" id="MobiDB-lite"/>
    </source>
</evidence>
<feature type="region of interest" description="Disordered" evidence="1">
    <location>
        <begin position="40"/>
        <end position="70"/>
    </location>
</feature>
<dbReference type="AlphaFoldDB" id="B9M3T7"/>
<dbReference type="HOGENOM" id="CLU_2752073_0_0_7"/>
<name>B9M3T7_GEODF</name>
<dbReference type="STRING" id="316067.Geob_1220"/>
<evidence type="ECO:0000313" key="3">
    <source>
        <dbReference type="Proteomes" id="UP000007721"/>
    </source>
</evidence>